<dbReference type="InterPro" id="IPR017531">
    <property type="entry name" value="Hydrolase-1_PEP"/>
</dbReference>
<keyword evidence="2" id="KW-0378">Hydrolase</keyword>
<protein>
    <submittedName>
        <fullName evidence="2">Exosortase A-associated hydrolase 1</fullName>
    </submittedName>
</protein>
<dbReference type="Proteomes" id="UP000295765">
    <property type="component" value="Unassembled WGS sequence"/>
</dbReference>
<dbReference type="GO" id="GO:0016787">
    <property type="term" value="F:hydrolase activity"/>
    <property type="evidence" value="ECO:0007669"/>
    <property type="project" value="UniProtKB-KW"/>
</dbReference>
<dbReference type="InterPro" id="IPR029058">
    <property type="entry name" value="AB_hydrolase_fold"/>
</dbReference>
<dbReference type="OrthoDB" id="249225at2"/>
<gene>
    <name evidence="2" type="ORF">EV699_11022</name>
</gene>
<organism evidence="2 3">
    <name type="scientific">Plasticicumulans lactativorans</name>
    <dbReference type="NCBI Taxonomy" id="1133106"/>
    <lineage>
        <taxon>Bacteria</taxon>
        <taxon>Pseudomonadati</taxon>
        <taxon>Pseudomonadota</taxon>
        <taxon>Gammaproteobacteria</taxon>
        <taxon>Candidatus Competibacteraceae</taxon>
        <taxon>Plasticicumulans</taxon>
    </lineage>
</organism>
<proteinExistence type="predicted"/>
<evidence type="ECO:0000259" key="1">
    <source>
        <dbReference type="Pfam" id="PF12697"/>
    </source>
</evidence>
<dbReference type="Gene3D" id="3.40.50.1820">
    <property type="entry name" value="alpha/beta hydrolase"/>
    <property type="match status" value="1"/>
</dbReference>
<feature type="domain" description="AB hydrolase-1" evidence="1">
    <location>
        <begin position="47"/>
        <end position="245"/>
    </location>
</feature>
<sequence length="288" mass="32000">MSADERAFTFDCRGMRLPAILHPGAAGATRGVLVVVGGPQYRVGSHRQFVLLARTLAAAGIPVLRFDYRGMGDAEGEARDFTGIDADIEAAISAFIEQVGGLREVVIWGLCDAASAALFYAWRDPRVAGLVLLNPWVRTEAGEAKAYLTHYYRQRLFSPELWRKVWRCEFDWRGSLVAFAGMVRRALTRPAAPAASALAGDADAGLPLPERMAAGWRRFGGPVLLILSGDDLTAAEFRDVTATHVAWHGLLEQPRVGRREFAEANHTFSRRLWRDQVAHWTLEWLRSW</sequence>
<dbReference type="NCBIfam" id="TIGR03100">
    <property type="entry name" value="hydr1_PEP"/>
    <property type="match status" value="1"/>
</dbReference>
<accession>A0A4R2L6U1</accession>
<keyword evidence="3" id="KW-1185">Reference proteome</keyword>
<dbReference type="SUPFAM" id="SSF53474">
    <property type="entry name" value="alpha/beta-Hydrolases"/>
    <property type="match status" value="1"/>
</dbReference>
<reference evidence="2 3" key="1">
    <citation type="submission" date="2019-03" db="EMBL/GenBank/DDBJ databases">
        <title>Genomic Encyclopedia of Type Strains, Phase IV (KMG-IV): sequencing the most valuable type-strain genomes for metagenomic binning, comparative biology and taxonomic classification.</title>
        <authorList>
            <person name="Goeker M."/>
        </authorList>
    </citation>
    <scope>NUCLEOTIDE SEQUENCE [LARGE SCALE GENOMIC DNA]</scope>
    <source>
        <strain evidence="2 3">DSM 25287</strain>
    </source>
</reference>
<dbReference type="EMBL" id="SLWY01000010">
    <property type="protein sequence ID" value="TCO80997.1"/>
    <property type="molecule type" value="Genomic_DNA"/>
</dbReference>
<evidence type="ECO:0000313" key="3">
    <source>
        <dbReference type="Proteomes" id="UP000295765"/>
    </source>
</evidence>
<dbReference type="Pfam" id="PF12697">
    <property type="entry name" value="Abhydrolase_6"/>
    <property type="match status" value="1"/>
</dbReference>
<dbReference type="InterPro" id="IPR000073">
    <property type="entry name" value="AB_hydrolase_1"/>
</dbReference>
<name>A0A4R2L6U1_9GAMM</name>
<dbReference type="AlphaFoldDB" id="A0A4R2L6U1"/>
<evidence type="ECO:0000313" key="2">
    <source>
        <dbReference type="EMBL" id="TCO80997.1"/>
    </source>
</evidence>
<dbReference type="RefSeq" id="WP_132542139.1">
    <property type="nucleotide sequence ID" value="NZ_SLWY01000010.1"/>
</dbReference>
<comment type="caution">
    <text evidence="2">The sequence shown here is derived from an EMBL/GenBank/DDBJ whole genome shotgun (WGS) entry which is preliminary data.</text>
</comment>